<gene>
    <name evidence="2" type="ORF">MJO52_04240</name>
</gene>
<dbReference type="RefSeq" id="WP_252084707.1">
    <property type="nucleotide sequence ID" value="NZ_CP092418.1"/>
</dbReference>
<dbReference type="Proteomes" id="UP001055658">
    <property type="component" value="Chromosome"/>
</dbReference>
<accession>A0ABY4VDH7</accession>
<proteinExistence type="predicted"/>
<keyword evidence="3" id="KW-1185">Reference proteome</keyword>
<keyword evidence="1" id="KW-0732">Signal</keyword>
<evidence type="ECO:0000256" key="1">
    <source>
        <dbReference type="SAM" id="SignalP"/>
    </source>
</evidence>
<evidence type="ECO:0000313" key="3">
    <source>
        <dbReference type="Proteomes" id="UP001055658"/>
    </source>
</evidence>
<protein>
    <recommendedName>
        <fullName evidence="4">Spore coat protein U domain-containing protein</fullName>
    </recommendedName>
</protein>
<feature type="chain" id="PRO_5046053966" description="Spore coat protein U domain-containing protein" evidence="1">
    <location>
        <begin position="28"/>
        <end position="175"/>
    </location>
</feature>
<evidence type="ECO:0008006" key="4">
    <source>
        <dbReference type="Google" id="ProtNLM"/>
    </source>
</evidence>
<feature type="signal peptide" evidence="1">
    <location>
        <begin position="1"/>
        <end position="27"/>
    </location>
</feature>
<organism evidence="2 3">
    <name type="scientific">Microbulbifer variabilis</name>
    <dbReference type="NCBI Taxonomy" id="266805"/>
    <lineage>
        <taxon>Bacteria</taxon>
        <taxon>Pseudomonadati</taxon>
        <taxon>Pseudomonadota</taxon>
        <taxon>Gammaproteobacteria</taxon>
        <taxon>Cellvibrionales</taxon>
        <taxon>Microbulbiferaceae</taxon>
        <taxon>Microbulbifer</taxon>
    </lineage>
</organism>
<sequence>MKHMLRGCVIPVAMAAISIVGAQFALAATDQANTEIMLKFNESIDINGLENLTFEDPAPSTDAEGWVDFCIRGIGFTNFEIQFDSLNGDGAYILSNGSTDIPYQVSFRNVSGGSFSPTNEGVALNGQILQNPGNCNGAPDNSTFEVLIPNANWENPNVLSGTIYTDVLTVTVTSE</sequence>
<reference evidence="2" key="1">
    <citation type="submission" date="2022-02" db="EMBL/GenBank/DDBJ databases">
        <title>Coral-associated bacteria.</title>
        <authorList>
            <person name="Tang K."/>
            <person name="Wang X."/>
        </authorList>
    </citation>
    <scope>NUCLEOTIDE SEQUENCE</scope>
    <source>
        <strain evidence="2">SCSIO 43006</strain>
    </source>
</reference>
<dbReference type="EMBL" id="CP092418">
    <property type="protein sequence ID" value="USD22348.1"/>
    <property type="molecule type" value="Genomic_DNA"/>
</dbReference>
<name>A0ABY4VDH7_9GAMM</name>
<evidence type="ECO:0000313" key="2">
    <source>
        <dbReference type="EMBL" id="USD22348.1"/>
    </source>
</evidence>